<keyword evidence="1" id="KW-0812">Transmembrane</keyword>
<feature type="transmembrane region" description="Helical" evidence="1">
    <location>
        <begin position="142"/>
        <end position="170"/>
    </location>
</feature>
<protein>
    <submittedName>
        <fullName evidence="3">Putative membrane protein YesL</fullName>
    </submittedName>
</protein>
<keyword evidence="1" id="KW-0472">Membrane</keyword>
<evidence type="ECO:0000313" key="3">
    <source>
        <dbReference type="EMBL" id="TCS65984.1"/>
    </source>
</evidence>
<feature type="transmembrane region" description="Helical" evidence="1">
    <location>
        <begin position="76"/>
        <end position="97"/>
    </location>
</feature>
<keyword evidence="5" id="KW-1185">Reference proteome</keyword>
<keyword evidence="1" id="KW-1133">Transmembrane helix</keyword>
<dbReference type="InterPro" id="IPR006938">
    <property type="entry name" value="DUF624"/>
</dbReference>
<reference evidence="2 5" key="1">
    <citation type="journal article" date="2018" name="Int. J. Syst. Evol. Microbiol.">
        <title>Draft Genome Sequence of Faecalimonas umbilicata JCM 30896T, an Acetate-Producing Bacterium Isolated from Human Feces.</title>
        <authorList>
            <person name="Sakamoto M."/>
            <person name="Ikeyama N."/>
            <person name="Yuki M."/>
            <person name="Ohkuma M."/>
        </authorList>
    </citation>
    <scope>NUCLEOTIDE SEQUENCE [LARGE SCALE GENOMIC DNA]</scope>
    <source>
        <strain evidence="2 5">EGH7</strain>
    </source>
</reference>
<comment type="caution">
    <text evidence="3">The sequence shown here is derived from an EMBL/GenBank/DDBJ whole genome shotgun (WGS) entry which is preliminary data.</text>
</comment>
<dbReference type="Proteomes" id="UP000294613">
    <property type="component" value="Unassembled WGS sequence"/>
</dbReference>
<sequence length="218" mass="24827">MGRLFDTDNIVWRFLGRVADLVILNFLFLLCSIPIVTIGASWTALYSVTLKAVKNEESYIAKGFLKGFKENFKQSTIAWLVILFVGTVLFVDIRFAMGLEGGFGKAFGVTIYAMSFVYLMIAMYIFPYIARFHATMKQIFKNALLIGIGSFPFTLLLFGVNILVLFVTFFSARAMITALAFWFMTGFSFLAFVTSYIYRKIFSKYERVEEPEAETEEA</sequence>
<gene>
    <name evidence="3" type="ORF">EDD74_12113</name>
    <name evidence="2" type="ORF">FAEUMB_19740</name>
</gene>
<organism evidence="3 4">
    <name type="scientific">Faecalimonas umbilicata</name>
    <dbReference type="NCBI Taxonomy" id="1912855"/>
    <lineage>
        <taxon>Bacteria</taxon>
        <taxon>Bacillati</taxon>
        <taxon>Bacillota</taxon>
        <taxon>Clostridia</taxon>
        <taxon>Lachnospirales</taxon>
        <taxon>Lachnospiraceae</taxon>
        <taxon>Faecalimonas</taxon>
    </lineage>
</organism>
<feature type="transmembrane region" description="Helical" evidence="1">
    <location>
        <begin position="22"/>
        <end position="45"/>
    </location>
</feature>
<proteinExistence type="predicted"/>
<dbReference type="Proteomes" id="UP000702954">
    <property type="component" value="Unassembled WGS sequence"/>
</dbReference>
<dbReference type="Pfam" id="PF04854">
    <property type="entry name" value="DUF624"/>
    <property type="match status" value="1"/>
</dbReference>
<dbReference type="EMBL" id="BHEO01000008">
    <property type="protein sequence ID" value="GBU05433.1"/>
    <property type="molecule type" value="Genomic_DNA"/>
</dbReference>
<evidence type="ECO:0000256" key="1">
    <source>
        <dbReference type="SAM" id="Phobius"/>
    </source>
</evidence>
<dbReference type="AlphaFoldDB" id="A0A4R3JKT2"/>
<feature type="transmembrane region" description="Helical" evidence="1">
    <location>
        <begin position="109"/>
        <end position="130"/>
    </location>
</feature>
<dbReference type="RefSeq" id="WP_116441832.1">
    <property type="nucleotide sequence ID" value="NZ_BHEO01000008.1"/>
</dbReference>
<evidence type="ECO:0000313" key="2">
    <source>
        <dbReference type="EMBL" id="GBU05433.1"/>
    </source>
</evidence>
<evidence type="ECO:0000313" key="5">
    <source>
        <dbReference type="Proteomes" id="UP000702954"/>
    </source>
</evidence>
<reference evidence="3 4" key="2">
    <citation type="submission" date="2019-03" db="EMBL/GenBank/DDBJ databases">
        <title>Genomic Encyclopedia of Type Strains, Phase IV (KMG-IV): sequencing the most valuable type-strain genomes for metagenomic binning, comparative biology and taxonomic classification.</title>
        <authorList>
            <person name="Goeker M."/>
        </authorList>
    </citation>
    <scope>NUCLEOTIDE SEQUENCE [LARGE SCALE GENOMIC DNA]</scope>
    <source>
        <strain evidence="3 4">DSM 103426</strain>
    </source>
</reference>
<evidence type="ECO:0000313" key="4">
    <source>
        <dbReference type="Proteomes" id="UP000294613"/>
    </source>
</evidence>
<accession>A0A4R3JKT2</accession>
<name>A0A4R3JKT2_9FIRM</name>
<dbReference type="EMBL" id="SLZV01000021">
    <property type="protein sequence ID" value="TCS65984.1"/>
    <property type="molecule type" value="Genomic_DNA"/>
</dbReference>
<feature type="transmembrane region" description="Helical" evidence="1">
    <location>
        <begin position="176"/>
        <end position="198"/>
    </location>
</feature>